<keyword evidence="1" id="KW-0862">Zinc</keyword>
<feature type="compositionally biased region" description="Polar residues" evidence="2">
    <location>
        <begin position="368"/>
        <end position="379"/>
    </location>
</feature>
<evidence type="ECO:0000259" key="3">
    <source>
        <dbReference type="PROSITE" id="PS50157"/>
    </source>
</evidence>
<feature type="compositionally biased region" description="Basic residues" evidence="2">
    <location>
        <begin position="527"/>
        <end position="546"/>
    </location>
</feature>
<feature type="compositionally biased region" description="Low complexity" evidence="2">
    <location>
        <begin position="243"/>
        <end position="257"/>
    </location>
</feature>
<gene>
    <name evidence="4" type="ORF">BDA99DRAFT_516231</name>
</gene>
<dbReference type="Gene3D" id="3.30.160.60">
    <property type="entry name" value="Classic Zinc Finger"/>
    <property type="match status" value="1"/>
</dbReference>
<accession>A0AAD5PCA8</accession>
<feature type="compositionally biased region" description="Low complexity" evidence="2">
    <location>
        <begin position="269"/>
        <end position="328"/>
    </location>
</feature>
<dbReference type="GO" id="GO:0008270">
    <property type="term" value="F:zinc ion binding"/>
    <property type="evidence" value="ECO:0007669"/>
    <property type="project" value="UniProtKB-KW"/>
</dbReference>
<keyword evidence="5" id="KW-1185">Reference proteome</keyword>
<feature type="compositionally biased region" description="Polar residues" evidence="2">
    <location>
        <begin position="352"/>
        <end position="361"/>
    </location>
</feature>
<sequence length="546" mass="60754">MSQTKQAHCKTKRPSDQENTHQKIPSLPLPPIYRSTNDYYYYNMNHTFTSNHNSTTTTTTTSTCHDYYYHHYNHHQHPQQPITTTTTTTTPYDNPLIIENKHVSLLALIDTVYPPLQCTECDAVSPTRQEEQSHFHIHPPRFYCLHPHCELSFRTKSALRFHISRFHLVHHQKPILPLPTMITKPIASTATASLSSSNNNSNNLEITLLTTIDSVPTTPTGTSPPTPPILATTTTAATATVVETSVTESESMTPTTVHAVPSPSPSPSPVIIKKQPSIPSSPSSSPLVQPLHQQQQQESASPSSLSSTLSSPPLPPLSSSASSPSSSQQKKRKQKPPSQPKQKKEKKQSPLVSQPTTQNQKPAIPSWRVSSFGRSTTASRAPRGSKKIVLSTETDALLNSVYHPLKCPSCHQRFNRKTNVIKHLTDQHYGEEPYRCVFKECVHPKLYATREGLVYHILRVHDQPSSSNTTTPSSSQPSSPPPPTTTIPSTTTTTTTTTSSNHLHLHPNQHNHTMTTKTVRPANDHHPHPHNKIQHSAKRRRVMVDR</sequence>
<dbReference type="InterPro" id="IPR013087">
    <property type="entry name" value="Znf_C2H2_type"/>
</dbReference>
<keyword evidence="1" id="KW-0863">Zinc-finger</keyword>
<feature type="region of interest" description="Disordered" evidence="2">
    <location>
        <begin position="243"/>
        <end position="386"/>
    </location>
</feature>
<dbReference type="PROSITE" id="PS50157">
    <property type="entry name" value="ZINC_FINGER_C2H2_2"/>
    <property type="match status" value="1"/>
</dbReference>
<feature type="region of interest" description="Disordered" evidence="2">
    <location>
        <begin position="463"/>
        <end position="546"/>
    </location>
</feature>
<dbReference type="PROSITE" id="PS00028">
    <property type="entry name" value="ZINC_FINGER_C2H2_1"/>
    <property type="match status" value="2"/>
</dbReference>
<dbReference type="EMBL" id="JAIXMP010000020">
    <property type="protein sequence ID" value="KAI9257357.1"/>
    <property type="molecule type" value="Genomic_DNA"/>
</dbReference>
<feature type="domain" description="C2H2-type" evidence="3">
    <location>
        <begin position="405"/>
        <end position="433"/>
    </location>
</feature>
<dbReference type="AlphaFoldDB" id="A0AAD5PCA8"/>
<dbReference type="Proteomes" id="UP001209540">
    <property type="component" value="Unassembled WGS sequence"/>
</dbReference>
<feature type="compositionally biased region" description="Basic residues" evidence="2">
    <location>
        <begin position="329"/>
        <end position="346"/>
    </location>
</feature>
<name>A0AAD5PCA8_9FUNG</name>
<evidence type="ECO:0000256" key="1">
    <source>
        <dbReference type="PROSITE-ProRule" id="PRU00042"/>
    </source>
</evidence>
<dbReference type="SMART" id="SM00355">
    <property type="entry name" value="ZnF_C2H2"/>
    <property type="match status" value="4"/>
</dbReference>
<comment type="caution">
    <text evidence="4">The sequence shown here is derived from an EMBL/GenBank/DDBJ whole genome shotgun (WGS) entry which is preliminary data.</text>
</comment>
<feature type="region of interest" description="Disordered" evidence="2">
    <location>
        <begin position="1"/>
        <end position="29"/>
    </location>
</feature>
<proteinExistence type="predicted"/>
<evidence type="ECO:0000313" key="4">
    <source>
        <dbReference type="EMBL" id="KAI9257357.1"/>
    </source>
</evidence>
<evidence type="ECO:0000313" key="5">
    <source>
        <dbReference type="Proteomes" id="UP001209540"/>
    </source>
</evidence>
<protein>
    <recommendedName>
        <fullName evidence="3">C2H2-type domain-containing protein</fullName>
    </recommendedName>
</protein>
<reference evidence="4" key="1">
    <citation type="journal article" date="2022" name="IScience">
        <title>Evolution of zygomycete secretomes and the origins of terrestrial fungal ecologies.</title>
        <authorList>
            <person name="Chang Y."/>
            <person name="Wang Y."/>
            <person name="Mondo S."/>
            <person name="Ahrendt S."/>
            <person name="Andreopoulos W."/>
            <person name="Barry K."/>
            <person name="Beard J."/>
            <person name="Benny G.L."/>
            <person name="Blankenship S."/>
            <person name="Bonito G."/>
            <person name="Cuomo C."/>
            <person name="Desiro A."/>
            <person name="Gervers K.A."/>
            <person name="Hundley H."/>
            <person name="Kuo A."/>
            <person name="LaButti K."/>
            <person name="Lang B.F."/>
            <person name="Lipzen A."/>
            <person name="O'Donnell K."/>
            <person name="Pangilinan J."/>
            <person name="Reynolds N."/>
            <person name="Sandor L."/>
            <person name="Smith M.E."/>
            <person name="Tsang A."/>
            <person name="Grigoriev I.V."/>
            <person name="Stajich J.E."/>
            <person name="Spatafora J.W."/>
        </authorList>
    </citation>
    <scope>NUCLEOTIDE SEQUENCE</scope>
    <source>
        <strain evidence="4">RSA 2281</strain>
    </source>
</reference>
<evidence type="ECO:0000256" key="2">
    <source>
        <dbReference type="SAM" id="MobiDB-lite"/>
    </source>
</evidence>
<feature type="compositionally biased region" description="Low complexity" evidence="2">
    <location>
        <begin position="486"/>
        <end position="502"/>
    </location>
</feature>
<keyword evidence="1" id="KW-0479">Metal-binding</keyword>
<feature type="compositionally biased region" description="Low complexity" evidence="2">
    <location>
        <begin position="464"/>
        <end position="477"/>
    </location>
</feature>
<reference evidence="4" key="2">
    <citation type="submission" date="2023-02" db="EMBL/GenBank/DDBJ databases">
        <authorList>
            <consortium name="DOE Joint Genome Institute"/>
            <person name="Mondo S.J."/>
            <person name="Chang Y."/>
            <person name="Wang Y."/>
            <person name="Ahrendt S."/>
            <person name="Andreopoulos W."/>
            <person name="Barry K."/>
            <person name="Beard J."/>
            <person name="Benny G.L."/>
            <person name="Blankenship S."/>
            <person name="Bonito G."/>
            <person name="Cuomo C."/>
            <person name="Desiro A."/>
            <person name="Gervers K.A."/>
            <person name="Hundley H."/>
            <person name="Kuo A."/>
            <person name="LaButti K."/>
            <person name="Lang B.F."/>
            <person name="Lipzen A."/>
            <person name="O'Donnell K."/>
            <person name="Pangilinan J."/>
            <person name="Reynolds N."/>
            <person name="Sandor L."/>
            <person name="Smith M.W."/>
            <person name="Tsang A."/>
            <person name="Grigoriev I.V."/>
            <person name="Stajich J.E."/>
            <person name="Spatafora J.W."/>
        </authorList>
    </citation>
    <scope>NUCLEOTIDE SEQUENCE</scope>
    <source>
        <strain evidence="4">RSA 2281</strain>
    </source>
</reference>
<organism evidence="4 5">
    <name type="scientific">Phascolomyces articulosus</name>
    <dbReference type="NCBI Taxonomy" id="60185"/>
    <lineage>
        <taxon>Eukaryota</taxon>
        <taxon>Fungi</taxon>
        <taxon>Fungi incertae sedis</taxon>
        <taxon>Mucoromycota</taxon>
        <taxon>Mucoromycotina</taxon>
        <taxon>Mucoromycetes</taxon>
        <taxon>Mucorales</taxon>
        <taxon>Lichtheimiaceae</taxon>
        <taxon>Phascolomyces</taxon>
    </lineage>
</organism>